<feature type="non-terminal residue" evidence="2">
    <location>
        <position position="152"/>
    </location>
</feature>
<dbReference type="RefSeq" id="WP_310866336.1">
    <property type="nucleotide sequence ID" value="NZ_JAVLSF010000597.1"/>
</dbReference>
<gene>
    <name evidence="2" type="ORF">RJJ65_37450</name>
</gene>
<name>A0AAJ2H2X8_9HYPH</name>
<dbReference type="InterPro" id="IPR028098">
    <property type="entry name" value="Glyco_trans_4-like_N"/>
</dbReference>
<evidence type="ECO:0000259" key="1">
    <source>
        <dbReference type="Pfam" id="PF13439"/>
    </source>
</evidence>
<dbReference type="Proteomes" id="UP001268610">
    <property type="component" value="Unassembled WGS sequence"/>
</dbReference>
<organism evidence="2 3">
    <name type="scientific">Rhizobium hidalgonense</name>
    <dbReference type="NCBI Taxonomy" id="1538159"/>
    <lineage>
        <taxon>Bacteria</taxon>
        <taxon>Pseudomonadati</taxon>
        <taxon>Pseudomonadota</taxon>
        <taxon>Alphaproteobacteria</taxon>
        <taxon>Hyphomicrobiales</taxon>
        <taxon>Rhizobiaceae</taxon>
        <taxon>Rhizobium/Agrobacterium group</taxon>
        <taxon>Rhizobium</taxon>
    </lineage>
</organism>
<accession>A0AAJ2H2X8</accession>
<sequence length="152" mass="17681">MENHILLLTLEQKRQGKHVVLAYNQGKSTDKNDQYVIPWLNLRKVRPQFLRDSIFYCCLLWNMACKSVKYDVVHIHGAWSAFIWGNIIANVSKSTVRVASIHGSLKTSLFWQKVYRWCLKSYQIIYCTGSAEAKFLISIGLKQVRWQSSGIR</sequence>
<dbReference type="EMBL" id="JAVLSF010000597">
    <property type="protein sequence ID" value="MDR9778227.1"/>
    <property type="molecule type" value="Genomic_DNA"/>
</dbReference>
<dbReference type="AlphaFoldDB" id="A0AAJ2H2X8"/>
<dbReference type="Gene3D" id="3.40.50.2000">
    <property type="entry name" value="Glycogen Phosphorylase B"/>
    <property type="match status" value="1"/>
</dbReference>
<evidence type="ECO:0000313" key="2">
    <source>
        <dbReference type="EMBL" id="MDR9778227.1"/>
    </source>
</evidence>
<dbReference type="SUPFAM" id="SSF53756">
    <property type="entry name" value="UDP-Glycosyltransferase/glycogen phosphorylase"/>
    <property type="match status" value="1"/>
</dbReference>
<reference evidence="2" key="1">
    <citation type="submission" date="2023-04" db="EMBL/GenBank/DDBJ databases">
        <title>Genomic characterization of faba bean (Vicia faba) microsymbionts in Mexican soils.</title>
        <authorList>
            <person name="Rivera Orduna F.N."/>
            <person name="Guevara-Luna J."/>
            <person name="Yan J."/>
            <person name="Arroyo-Herrera I."/>
            <person name="Li Y."/>
            <person name="Vasquez-Murrieta M.S."/>
            <person name="Wang E.T."/>
        </authorList>
    </citation>
    <scope>NUCLEOTIDE SEQUENCE</scope>
    <source>
        <strain evidence="2">CH26</strain>
    </source>
</reference>
<comment type="caution">
    <text evidence="2">The sequence shown here is derived from an EMBL/GenBank/DDBJ whole genome shotgun (WGS) entry which is preliminary data.</text>
</comment>
<evidence type="ECO:0000313" key="3">
    <source>
        <dbReference type="Proteomes" id="UP001268610"/>
    </source>
</evidence>
<proteinExistence type="predicted"/>
<protein>
    <submittedName>
        <fullName evidence="2">Glycosyltransferase family 4 protein</fullName>
    </submittedName>
</protein>
<feature type="domain" description="Glycosyltransferase subfamily 4-like N-terminal" evidence="1">
    <location>
        <begin position="1"/>
        <end position="143"/>
    </location>
</feature>
<dbReference type="GO" id="GO:0016757">
    <property type="term" value="F:glycosyltransferase activity"/>
    <property type="evidence" value="ECO:0007669"/>
    <property type="project" value="UniProtKB-ARBA"/>
</dbReference>
<dbReference type="Pfam" id="PF13439">
    <property type="entry name" value="Glyco_transf_4"/>
    <property type="match status" value="1"/>
</dbReference>